<keyword evidence="11 17" id="KW-0472">Membrane</keyword>
<dbReference type="FunFam" id="2.60.40.10:FF:000899">
    <property type="entry name" value="Tissue factor"/>
    <property type="match status" value="1"/>
</dbReference>
<dbReference type="OrthoDB" id="8942372at2759"/>
<gene>
    <name evidence="21" type="ORF">PLEPLA_LOCUS18720</name>
</gene>
<evidence type="ECO:0000256" key="7">
    <source>
        <dbReference type="ARBA" id="ARBA00022696"/>
    </source>
</evidence>
<keyword evidence="9 17" id="KW-1133">Transmembrane helix</keyword>
<dbReference type="SUPFAM" id="SSF49265">
    <property type="entry name" value="Fibronectin type III"/>
    <property type="match status" value="2"/>
</dbReference>
<evidence type="ECO:0000256" key="3">
    <source>
        <dbReference type="ARBA" id="ARBA00009197"/>
    </source>
</evidence>
<comment type="function">
    <text evidence="1">Initiates blood coagulation by forming a complex with circulating factor VII or VIIa. The [TF:VIIa] complex activates factors IX or X by specific limited proteolysis. TF plays a role in normal hemostasis by initiating the cell-surface assembly and propagation of the coagulation protease cascade.</text>
</comment>
<organism evidence="21 22">
    <name type="scientific">Pleuronectes platessa</name>
    <name type="common">European plaice</name>
    <dbReference type="NCBI Taxonomy" id="8262"/>
    <lineage>
        <taxon>Eukaryota</taxon>
        <taxon>Metazoa</taxon>
        <taxon>Chordata</taxon>
        <taxon>Craniata</taxon>
        <taxon>Vertebrata</taxon>
        <taxon>Euteleostomi</taxon>
        <taxon>Actinopterygii</taxon>
        <taxon>Neopterygii</taxon>
        <taxon>Teleostei</taxon>
        <taxon>Neoteleostei</taxon>
        <taxon>Acanthomorphata</taxon>
        <taxon>Carangaria</taxon>
        <taxon>Pleuronectiformes</taxon>
        <taxon>Pleuronectoidei</taxon>
        <taxon>Pleuronectidae</taxon>
        <taxon>Pleuronectes</taxon>
    </lineage>
</organism>
<dbReference type="InterPro" id="IPR001187">
    <property type="entry name" value="Tissue_factor"/>
</dbReference>
<evidence type="ECO:0000256" key="9">
    <source>
        <dbReference type="ARBA" id="ARBA00022989"/>
    </source>
</evidence>
<evidence type="ECO:0000256" key="11">
    <source>
        <dbReference type="ARBA" id="ARBA00023136"/>
    </source>
</evidence>
<comment type="subunit">
    <text evidence="4">Interacts with HSPE; the interaction, inhibited by heparin, promotes the generation of activated factor X and activates coagulation in the presence of activated factor VII.</text>
</comment>
<dbReference type="Pfam" id="PF09294">
    <property type="entry name" value="Interfer-bind"/>
    <property type="match status" value="1"/>
</dbReference>
<dbReference type="InterPro" id="IPR050650">
    <property type="entry name" value="Type-II_Cytokine-TF_Rcpt"/>
</dbReference>
<name>A0A9N7UEX8_PLEPL</name>
<feature type="domain" description="Fibronectin type-III" evidence="19">
    <location>
        <begin position="29"/>
        <end position="105"/>
    </location>
</feature>
<dbReference type="Gene3D" id="2.60.40.10">
    <property type="entry name" value="Immunoglobulins"/>
    <property type="match status" value="2"/>
</dbReference>
<evidence type="ECO:0000313" key="22">
    <source>
        <dbReference type="Proteomes" id="UP001153269"/>
    </source>
</evidence>
<evidence type="ECO:0000256" key="12">
    <source>
        <dbReference type="ARBA" id="ARBA00023139"/>
    </source>
</evidence>
<feature type="chain" id="PRO_5040485908" description="Tissue factor" evidence="18">
    <location>
        <begin position="23"/>
        <end position="290"/>
    </location>
</feature>
<evidence type="ECO:0000256" key="6">
    <source>
        <dbReference type="ARBA" id="ARBA00022692"/>
    </source>
</evidence>
<evidence type="ECO:0000259" key="19">
    <source>
        <dbReference type="Pfam" id="PF01108"/>
    </source>
</evidence>
<keyword evidence="22" id="KW-1185">Reference proteome</keyword>
<keyword evidence="14" id="KW-0325">Glycoprotein</keyword>
<keyword evidence="15" id="KW-0449">Lipoprotein</keyword>
<evidence type="ECO:0000313" key="21">
    <source>
        <dbReference type="EMBL" id="CAB1430734.1"/>
    </source>
</evidence>
<evidence type="ECO:0000256" key="18">
    <source>
        <dbReference type="SAM" id="SignalP"/>
    </source>
</evidence>
<dbReference type="InterPro" id="IPR003961">
    <property type="entry name" value="FN3_dom"/>
</dbReference>
<dbReference type="Pfam" id="PF01108">
    <property type="entry name" value="Tissue_fac"/>
    <property type="match status" value="1"/>
</dbReference>
<evidence type="ECO:0000259" key="20">
    <source>
        <dbReference type="Pfam" id="PF09294"/>
    </source>
</evidence>
<evidence type="ECO:0000256" key="14">
    <source>
        <dbReference type="ARBA" id="ARBA00023180"/>
    </source>
</evidence>
<feature type="transmembrane region" description="Helical" evidence="17">
    <location>
        <begin position="248"/>
        <end position="271"/>
    </location>
</feature>
<dbReference type="GO" id="GO:0004896">
    <property type="term" value="F:cytokine receptor activity"/>
    <property type="evidence" value="ECO:0007669"/>
    <property type="project" value="TreeGrafter"/>
</dbReference>
<sequence>MASLKTVLFLGVCLSDWIVTTAEQNFGTKVENVRWLSLDFKTILTWTVQKSNHTYQYNVFFAEDEDPEWVESEECSQVSDLECDLSNHLMPSDRTYTADIQTIPDTGSYDPEELPHTFSPSFNPYKDSNISAVHFTVEAVDETTVTVNITDTLTSVHLGEKQLTIRDIFKKDLKYKISYYKSGSTGKRDILSDSSMAQVSGLDPGERYCFMVAAYIPSRTKPLKQGAWSQQRCTKGYINILQELSVGAWVGGIFILLTVLILISTVTVLCYRRNKQRYETTQTSQASGPI</sequence>
<evidence type="ECO:0000256" key="16">
    <source>
        <dbReference type="ARBA" id="ARBA00031171"/>
    </source>
</evidence>
<comment type="subcellular location">
    <subcellularLocation>
        <location evidence="2">Membrane</location>
        <topology evidence="2">Single-pass type I membrane protein</topology>
    </subcellularLocation>
</comment>
<dbReference type="EMBL" id="CADEAL010001261">
    <property type="protein sequence ID" value="CAB1430734.1"/>
    <property type="molecule type" value="Genomic_DNA"/>
</dbReference>
<evidence type="ECO:0000256" key="4">
    <source>
        <dbReference type="ARBA" id="ARBA00011184"/>
    </source>
</evidence>
<keyword evidence="10" id="KW-0094">Blood coagulation</keyword>
<keyword evidence="13" id="KW-1015">Disulfide bond</keyword>
<evidence type="ECO:0000256" key="5">
    <source>
        <dbReference type="ARBA" id="ARBA00018722"/>
    </source>
</evidence>
<evidence type="ECO:0000256" key="1">
    <source>
        <dbReference type="ARBA" id="ARBA00002201"/>
    </source>
</evidence>
<comment type="caution">
    <text evidence="21">The sequence shown here is derived from an EMBL/GenBank/DDBJ whole genome shotgun (WGS) entry which is preliminary data.</text>
</comment>
<comment type="similarity">
    <text evidence="3">Belongs to the tissue factor family.</text>
</comment>
<dbReference type="GO" id="GO:0005886">
    <property type="term" value="C:plasma membrane"/>
    <property type="evidence" value="ECO:0007669"/>
    <property type="project" value="TreeGrafter"/>
</dbReference>
<evidence type="ECO:0000256" key="17">
    <source>
        <dbReference type="SAM" id="Phobius"/>
    </source>
</evidence>
<dbReference type="Proteomes" id="UP001153269">
    <property type="component" value="Unassembled WGS sequence"/>
</dbReference>
<dbReference type="InterPro" id="IPR015373">
    <property type="entry name" value="Interferon/interleukin_rcp_dom"/>
</dbReference>
<accession>A0A9N7UEX8</accession>
<evidence type="ECO:0000256" key="10">
    <source>
        <dbReference type="ARBA" id="ARBA00023084"/>
    </source>
</evidence>
<dbReference type="InterPro" id="IPR013783">
    <property type="entry name" value="Ig-like_fold"/>
</dbReference>
<protein>
    <recommendedName>
        <fullName evidence="5">Tissue factor</fullName>
    </recommendedName>
    <alternativeName>
        <fullName evidence="16">Coagulation factor III</fullName>
    </alternativeName>
</protein>
<dbReference type="PANTHER" id="PTHR20859">
    <property type="entry name" value="INTERFERON/INTERLEUKIN RECEPTOR"/>
    <property type="match status" value="1"/>
</dbReference>
<feature type="domain" description="Interferon/interleukin receptor" evidence="20">
    <location>
        <begin position="136"/>
        <end position="235"/>
    </location>
</feature>
<keyword evidence="12" id="KW-0564">Palmitate</keyword>
<dbReference type="PRINTS" id="PR00346">
    <property type="entry name" value="TISSUEFACTOR"/>
</dbReference>
<dbReference type="PANTHER" id="PTHR20859:SF22">
    <property type="entry name" value="TISSUE FACTOR"/>
    <property type="match status" value="1"/>
</dbReference>
<dbReference type="InterPro" id="IPR036116">
    <property type="entry name" value="FN3_sf"/>
</dbReference>
<evidence type="ECO:0000256" key="15">
    <source>
        <dbReference type="ARBA" id="ARBA00023288"/>
    </source>
</evidence>
<evidence type="ECO:0000256" key="13">
    <source>
        <dbReference type="ARBA" id="ARBA00023157"/>
    </source>
</evidence>
<keyword evidence="7" id="KW-0356">Hemostasis</keyword>
<evidence type="ECO:0000256" key="8">
    <source>
        <dbReference type="ARBA" id="ARBA00022729"/>
    </source>
</evidence>
<dbReference type="AlphaFoldDB" id="A0A9N7UEX8"/>
<reference evidence="21" key="1">
    <citation type="submission" date="2020-03" db="EMBL/GenBank/DDBJ databases">
        <authorList>
            <person name="Weist P."/>
        </authorList>
    </citation>
    <scope>NUCLEOTIDE SEQUENCE</scope>
</reference>
<keyword evidence="6 17" id="KW-0812">Transmembrane</keyword>
<keyword evidence="8 18" id="KW-0732">Signal</keyword>
<dbReference type="GO" id="GO:0007596">
    <property type="term" value="P:blood coagulation"/>
    <property type="evidence" value="ECO:0007669"/>
    <property type="project" value="UniProtKB-KW"/>
</dbReference>
<evidence type="ECO:0000256" key="2">
    <source>
        <dbReference type="ARBA" id="ARBA00004479"/>
    </source>
</evidence>
<proteinExistence type="inferred from homology"/>
<feature type="signal peptide" evidence="18">
    <location>
        <begin position="1"/>
        <end position="22"/>
    </location>
</feature>